<accession>A0A1I4SEZ7</accession>
<dbReference type="AlphaFoldDB" id="A0A1I4SEZ7"/>
<feature type="domain" description="PilZ" evidence="1">
    <location>
        <begin position="5"/>
        <end position="83"/>
    </location>
</feature>
<comment type="caution">
    <text evidence="2">The sequence shown here is derived from an EMBL/GenBank/DDBJ whole genome shotgun (WGS) entry which is preliminary data.</text>
</comment>
<keyword evidence="3" id="KW-1185">Reference proteome</keyword>
<dbReference type="Proteomes" id="UP000233491">
    <property type="component" value="Unassembled WGS sequence"/>
</dbReference>
<dbReference type="EMBL" id="PJNW01000009">
    <property type="protein sequence ID" value="PKR88910.1"/>
    <property type="molecule type" value="Genomic_DNA"/>
</dbReference>
<proteinExistence type="predicted"/>
<protein>
    <recommendedName>
        <fullName evidence="1">PilZ domain-containing protein</fullName>
    </recommendedName>
</protein>
<name>A0A1I4SEZ7_9HYPH</name>
<dbReference type="SUPFAM" id="SSF141371">
    <property type="entry name" value="PilZ domain-like"/>
    <property type="match status" value="1"/>
</dbReference>
<evidence type="ECO:0000313" key="2">
    <source>
        <dbReference type="EMBL" id="PKR88910.1"/>
    </source>
</evidence>
<dbReference type="Pfam" id="PF07238">
    <property type="entry name" value="PilZ"/>
    <property type="match status" value="1"/>
</dbReference>
<evidence type="ECO:0000259" key="1">
    <source>
        <dbReference type="Pfam" id="PF07238"/>
    </source>
</evidence>
<organism evidence="2 3">
    <name type="scientific">Pleomorphomonas diazotrophica</name>
    <dbReference type="NCBI Taxonomy" id="1166257"/>
    <lineage>
        <taxon>Bacteria</taxon>
        <taxon>Pseudomonadati</taxon>
        <taxon>Pseudomonadota</taxon>
        <taxon>Alphaproteobacteria</taxon>
        <taxon>Hyphomicrobiales</taxon>
        <taxon>Pleomorphomonadaceae</taxon>
        <taxon>Pleomorphomonas</taxon>
    </lineage>
</organism>
<reference evidence="2 3" key="1">
    <citation type="submission" date="2017-12" db="EMBL/GenBank/DDBJ databases">
        <title>Anaerobic carbon monoxide metabolism by Pleomorphomonas carboxyditropha sp. nov., a new mesophilic hydrogenogenic carboxidotroph.</title>
        <authorList>
            <person name="Esquivel-Elizondo S."/>
            <person name="Krajmalnik-Brown R."/>
        </authorList>
    </citation>
    <scope>NUCLEOTIDE SEQUENCE [LARGE SCALE GENOMIC DNA]</scope>
    <source>
        <strain evidence="2 3">R5-392</strain>
    </source>
</reference>
<evidence type="ECO:0000313" key="3">
    <source>
        <dbReference type="Proteomes" id="UP000233491"/>
    </source>
</evidence>
<dbReference type="InterPro" id="IPR009875">
    <property type="entry name" value="PilZ_domain"/>
</dbReference>
<dbReference type="GO" id="GO:0035438">
    <property type="term" value="F:cyclic-di-GMP binding"/>
    <property type="evidence" value="ECO:0007669"/>
    <property type="project" value="InterPro"/>
</dbReference>
<dbReference type="RefSeq" id="WP_101289656.1">
    <property type="nucleotide sequence ID" value="NZ_FOUQ01000003.1"/>
</dbReference>
<gene>
    <name evidence="2" type="ORF">CXZ10_12395</name>
</gene>
<dbReference type="Gene3D" id="2.40.10.220">
    <property type="entry name" value="predicted glycosyltransferase like domains"/>
    <property type="match status" value="1"/>
</dbReference>
<sequence>MSVEQRNGVRRRTLRAAKIVYGDYRYIVDCVVRDTSSGGMRVRCDHAHEIPQDFFIFDPTEQSLRRAEVMWRRENELGLQFTGEPIYIHESHDPRHARFRFM</sequence>
<dbReference type="OrthoDB" id="7210926at2"/>